<dbReference type="Bgee" id="ENSCHIG00000025492">
    <property type="expression patterns" value="Expressed in testis"/>
</dbReference>
<reference evidence="2 3" key="1">
    <citation type="submission" date="2016-04" db="EMBL/GenBank/DDBJ databases">
        <title>Polished mammalian reference genomes with single-molecule sequencing and chromosome conformation capture applied to the Capra hircus genome.</title>
        <authorList>
            <person name="Bickhart D.M."/>
            <person name="Koren S."/>
            <person name="Rosen B."/>
            <person name="Hastie A."/>
            <person name="Liachko I."/>
            <person name="Sullivan S.T."/>
            <person name="Burton J."/>
            <person name="Sayre B.L."/>
            <person name="Huson H.J."/>
            <person name="Lee J."/>
            <person name="Lam E."/>
            <person name="Kelley C.M."/>
            <person name="Hutchison J.L."/>
            <person name="Zhou Y."/>
            <person name="Sun J."/>
            <person name="Crisa A."/>
            <person name="Schwartz J.C."/>
            <person name="Hammond J.A."/>
            <person name="Schroeder S.G."/>
            <person name="Liu G.E."/>
            <person name="Dunham M."/>
            <person name="Shendure J."/>
            <person name="Sonstegard T.S."/>
            <person name="Phillippy A.M."/>
            <person name="Van Tassell C.P."/>
            <person name="Smith T.P."/>
        </authorList>
    </citation>
    <scope>NUCLEOTIDE SEQUENCE [LARGE SCALE GENOMIC DNA]</scope>
</reference>
<evidence type="ECO:0000313" key="2">
    <source>
        <dbReference type="Ensembl" id="ENSCHIP00000030926.1"/>
    </source>
</evidence>
<dbReference type="InterPro" id="IPR036047">
    <property type="entry name" value="F-box-like_dom_sf"/>
</dbReference>
<dbReference type="STRING" id="9925.ENSCHIP00000030926"/>
<dbReference type="PANTHER" id="PTHR46857">
    <property type="entry name" value="EPITHELIAL CELL-TRANSFORMING SEQUENCE 2 ONCOGENE-LIKE"/>
    <property type="match status" value="1"/>
</dbReference>
<dbReference type="AlphaFoldDB" id="A0A452G322"/>
<dbReference type="EMBL" id="LWLT01000017">
    <property type="status" value="NOT_ANNOTATED_CDS"/>
    <property type="molecule type" value="Genomic_DNA"/>
</dbReference>
<keyword evidence="3" id="KW-1185">Reference proteome</keyword>
<accession>A0A452G322</accession>
<dbReference type="InterPro" id="IPR052805">
    <property type="entry name" value="GEF_Ubiquitin-Prot_Reg"/>
</dbReference>
<dbReference type="PANTHER" id="PTHR46857:SF2">
    <property type="entry name" value="F-BOX ONLY PROTEIN 16"/>
    <property type="match status" value="1"/>
</dbReference>
<name>A0A452G322_CAPHI</name>
<reference evidence="2" key="3">
    <citation type="submission" date="2025-09" db="UniProtKB">
        <authorList>
            <consortium name="Ensembl"/>
        </authorList>
    </citation>
    <scope>IDENTIFICATION</scope>
</reference>
<dbReference type="SUPFAM" id="SSF81383">
    <property type="entry name" value="F-box domain"/>
    <property type="match status" value="1"/>
</dbReference>
<protein>
    <recommendedName>
        <fullName evidence="1">F-box domain-containing protein</fullName>
    </recommendedName>
</protein>
<dbReference type="Pfam" id="PF12937">
    <property type="entry name" value="F-box-like"/>
    <property type="match status" value="1"/>
</dbReference>
<evidence type="ECO:0000313" key="3">
    <source>
        <dbReference type="Proteomes" id="UP000291000"/>
    </source>
</evidence>
<organism evidence="2 3">
    <name type="scientific">Capra hircus</name>
    <name type="common">Goat</name>
    <dbReference type="NCBI Taxonomy" id="9925"/>
    <lineage>
        <taxon>Eukaryota</taxon>
        <taxon>Metazoa</taxon>
        <taxon>Chordata</taxon>
        <taxon>Craniata</taxon>
        <taxon>Vertebrata</taxon>
        <taxon>Euteleostomi</taxon>
        <taxon>Mammalia</taxon>
        <taxon>Eutheria</taxon>
        <taxon>Laurasiatheria</taxon>
        <taxon>Artiodactyla</taxon>
        <taxon>Ruminantia</taxon>
        <taxon>Pecora</taxon>
        <taxon>Bovidae</taxon>
        <taxon>Caprinae</taxon>
        <taxon>Capra</taxon>
    </lineage>
</organism>
<dbReference type="InterPro" id="IPR001810">
    <property type="entry name" value="F-box_dom"/>
</dbReference>
<evidence type="ECO:0000259" key="1">
    <source>
        <dbReference type="Pfam" id="PF12937"/>
    </source>
</evidence>
<reference evidence="2" key="2">
    <citation type="submission" date="2025-08" db="UniProtKB">
        <authorList>
            <consortium name="Ensembl"/>
        </authorList>
    </citation>
    <scope>IDENTIFICATION</scope>
</reference>
<dbReference type="Gene3D" id="1.20.1280.50">
    <property type="match status" value="1"/>
</dbReference>
<sequence>MMEFAPPKNTNGPKMQTKMSTWTPLNHQLLNDRVFEERRALLENGRRLLTVLLECCSLSQQKFCSEALDFTTKLPKVLPLYTFSFLDPRSLCCCAQVSWRWKNLTELDQLWMLKCLRFNWYINISPTPYEQGVWKKHYIQMVKELHVSKPRVNLGKEFLTSAT</sequence>
<feature type="domain" description="F-box" evidence="1">
    <location>
        <begin position="73"/>
        <end position="116"/>
    </location>
</feature>
<dbReference type="Proteomes" id="UP000291000">
    <property type="component" value="Chromosome 20"/>
</dbReference>
<dbReference type="GeneTree" id="ENSGT00940000159021"/>
<dbReference type="Ensembl" id="ENSCHIT00000038798.1">
    <property type="protein sequence ID" value="ENSCHIP00000030926.1"/>
    <property type="gene ID" value="ENSCHIG00000025492.1"/>
</dbReference>
<proteinExistence type="predicted"/>
<dbReference type="OMA" id="NWYISVS"/>